<feature type="region of interest" description="Disordered" evidence="12">
    <location>
        <begin position="1411"/>
        <end position="1441"/>
    </location>
</feature>
<feature type="compositionally biased region" description="Basic and acidic residues" evidence="12">
    <location>
        <begin position="14"/>
        <end position="40"/>
    </location>
</feature>
<feature type="region of interest" description="Disordered" evidence="12">
    <location>
        <begin position="1218"/>
        <end position="1242"/>
    </location>
</feature>
<dbReference type="InterPro" id="IPR008271">
    <property type="entry name" value="Ser/Thr_kinase_AS"/>
</dbReference>
<evidence type="ECO:0000313" key="15">
    <source>
        <dbReference type="EMBL" id="GFO43662.1"/>
    </source>
</evidence>
<dbReference type="EC" id="2.7.11.1" evidence="2"/>
<feature type="region of interest" description="Disordered" evidence="12">
    <location>
        <begin position="529"/>
        <end position="560"/>
    </location>
</feature>
<keyword evidence="5" id="KW-0808">Transferase</keyword>
<feature type="region of interest" description="Disordered" evidence="12">
    <location>
        <begin position="1263"/>
        <end position="1298"/>
    </location>
</feature>
<dbReference type="SUPFAM" id="SSF56112">
    <property type="entry name" value="Protein kinase-like (PK-like)"/>
    <property type="match status" value="2"/>
</dbReference>
<dbReference type="FunFam" id="1.10.510.10:FF:000604">
    <property type="entry name" value="AGC protein kinase"/>
    <property type="match status" value="1"/>
</dbReference>
<comment type="similarity">
    <text evidence="1">Belongs to the protein kinase superfamily. AGC Ser/Thr protein kinase family.</text>
</comment>
<dbReference type="InterPro" id="IPR011009">
    <property type="entry name" value="Kinase-like_dom_sf"/>
</dbReference>
<evidence type="ECO:0000256" key="7">
    <source>
        <dbReference type="ARBA" id="ARBA00022777"/>
    </source>
</evidence>
<evidence type="ECO:0000256" key="3">
    <source>
        <dbReference type="ARBA" id="ARBA00022148"/>
    </source>
</evidence>
<evidence type="ECO:0000256" key="2">
    <source>
        <dbReference type="ARBA" id="ARBA00012513"/>
    </source>
</evidence>
<keyword evidence="8" id="KW-0067">ATP-binding</keyword>
<feature type="compositionally biased region" description="Polar residues" evidence="12">
    <location>
        <begin position="1284"/>
        <end position="1294"/>
    </location>
</feature>
<feature type="compositionally biased region" description="Polar residues" evidence="12">
    <location>
        <begin position="628"/>
        <end position="639"/>
    </location>
</feature>
<dbReference type="InterPro" id="IPR000961">
    <property type="entry name" value="AGC-kinase_C"/>
</dbReference>
<dbReference type="GO" id="GO:0035556">
    <property type="term" value="P:intracellular signal transduction"/>
    <property type="evidence" value="ECO:0007669"/>
    <property type="project" value="TreeGrafter"/>
</dbReference>
<dbReference type="PROSITE" id="PS50011">
    <property type="entry name" value="PROTEIN_KINASE_DOM"/>
    <property type="match status" value="2"/>
</dbReference>
<dbReference type="EMBL" id="BLXT01007896">
    <property type="protein sequence ID" value="GFO43662.1"/>
    <property type="molecule type" value="Genomic_DNA"/>
</dbReference>
<dbReference type="PROSITE" id="PS51285">
    <property type="entry name" value="AGC_KINASE_CTER"/>
    <property type="match status" value="1"/>
</dbReference>
<dbReference type="InterPro" id="IPR000719">
    <property type="entry name" value="Prot_kinase_dom"/>
</dbReference>
<evidence type="ECO:0000259" key="14">
    <source>
        <dbReference type="PROSITE" id="PS51285"/>
    </source>
</evidence>
<protein>
    <recommendedName>
        <fullName evidence="3">Serine/threonine-protein kinase greatwall</fullName>
        <ecNumber evidence="2">2.7.11.1</ecNumber>
    </recommendedName>
    <alternativeName>
        <fullName evidence="9">Microtubule-associated serine/threonine-protein kinase-like</fullName>
    </alternativeName>
</protein>
<evidence type="ECO:0000256" key="1">
    <source>
        <dbReference type="ARBA" id="ARBA00009903"/>
    </source>
</evidence>
<feature type="domain" description="AGC-kinase C-terminal" evidence="14">
    <location>
        <begin position="1540"/>
        <end position="1572"/>
    </location>
</feature>
<feature type="region of interest" description="Disordered" evidence="12">
    <location>
        <begin position="419"/>
        <end position="438"/>
    </location>
</feature>
<dbReference type="GO" id="GO:0004674">
    <property type="term" value="F:protein serine/threonine kinase activity"/>
    <property type="evidence" value="ECO:0007669"/>
    <property type="project" value="UniProtKB-KW"/>
</dbReference>
<dbReference type="PROSITE" id="PS00108">
    <property type="entry name" value="PROTEIN_KINASE_ST"/>
    <property type="match status" value="1"/>
</dbReference>
<evidence type="ECO:0000256" key="10">
    <source>
        <dbReference type="ARBA" id="ARBA00047899"/>
    </source>
</evidence>
<feature type="domain" description="Protein kinase" evidence="13">
    <location>
        <begin position="1215"/>
        <end position="1539"/>
    </location>
</feature>
<dbReference type="PANTHER" id="PTHR24356">
    <property type="entry name" value="SERINE/THREONINE-PROTEIN KINASE"/>
    <property type="match status" value="1"/>
</dbReference>
<dbReference type="InterPro" id="IPR050236">
    <property type="entry name" value="Ser_Thr_kinase_AGC"/>
</dbReference>
<dbReference type="PANTHER" id="PTHR24356:SF1">
    <property type="entry name" value="SERINE_THREONINE-PROTEIN KINASE GREATWALL"/>
    <property type="match status" value="1"/>
</dbReference>
<dbReference type="Pfam" id="PF00069">
    <property type="entry name" value="Pkinase"/>
    <property type="match status" value="2"/>
</dbReference>
<feature type="compositionally biased region" description="Polar residues" evidence="12">
    <location>
        <begin position="281"/>
        <end position="308"/>
    </location>
</feature>
<dbReference type="SMART" id="SM00220">
    <property type="entry name" value="S_TKc"/>
    <property type="match status" value="1"/>
</dbReference>
<proteinExistence type="inferred from homology"/>
<comment type="catalytic activity">
    <reaction evidence="11">
        <text>L-seryl-[protein] + ATP = O-phospho-L-seryl-[protein] + ADP + H(+)</text>
        <dbReference type="Rhea" id="RHEA:17989"/>
        <dbReference type="Rhea" id="RHEA-COMP:9863"/>
        <dbReference type="Rhea" id="RHEA-COMP:11604"/>
        <dbReference type="ChEBI" id="CHEBI:15378"/>
        <dbReference type="ChEBI" id="CHEBI:29999"/>
        <dbReference type="ChEBI" id="CHEBI:30616"/>
        <dbReference type="ChEBI" id="CHEBI:83421"/>
        <dbReference type="ChEBI" id="CHEBI:456216"/>
        <dbReference type="EC" id="2.7.11.1"/>
    </reaction>
</comment>
<keyword evidence="4" id="KW-0723">Serine/threonine-protein kinase</keyword>
<keyword evidence="16" id="KW-1185">Reference proteome</keyword>
<feature type="region of interest" description="Disordered" evidence="12">
    <location>
        <begin position="622"/>
        <end position="643"/>
    </location>
</feature>
<name>A0AAV4DHD1_9GAST</name>
<feature type="region of interest" description="Disordered" evidence="12">
    <location>
        <begin position="264"/>
        <end position="320"/>
    </location>
</feature>
<dbReference type="Gene3D" id="1.10.510.10">
    <property type="entry name" value="Transferase(Phosphotransferase) domain 1"/>
    <property type="match status" value="2"/>
</dbReference>
<dbReference type="FunFam" id="3.30.200.20:FF:000550">
    <property type="entry name" value="Serine/threonine-protein kinase greatwall"/>
    <property type="match status" value="1"/>
</dbReference>
<dbReference type="Proteomes" id="UP000735302">
    <property type="component" value="Unassembled WGS sequence"/>
</dbReference>
<evidence type="ECO:0000259" key="13">
    <source>
        <dbReference type="PROSITE" id="PS50011"/>
    </source>
</evidence>
<feature type="domain" description="Protein kinase" evidence="13">
    <location>
        <begin position="72"/>
        <end position="407"/>
    </location>
</feature>
<evidence type="ECO:0000256" key="6">
    <source>
        <dbReference type="ARBA" id="ARBA00022741"/>
    </source>
</evidence>
<gene>
    <name evidence="15" type="ORF">PoB_007016700</name>
</gene>
<feature type="compositionally biased region" description="Polar residues" evidence="12">
    <location>
        <begin position="529"/>
        <end position="544"/>
    </location>
</feature>
<evidence type="ECO:0000256" key="9">
    <source>
        <dbReference type="ARBA" id="ARBA00033099"/>
    </source>
</evidence>
<feature type="region of interest" description="Disordered" evidence="12">
    <location>
        <begin position="1"/>
        <end position="60"/>
    </location>
</feature>
<reference evidence="15 16" key="1">
    <citation type="journal article" date="2021" name="Elife">
        <title>Chloroplast acquisition without the gene transfer in kleptoplastic sea slugs, Plakobranchus ocellatus.</title>
        <authorList>
            <person name="Maeda T."/>
            <person name="Takahashi S."/>
            <person name="Yoshida T."/>
            <person name="Shimamura S."/>
            <person name="Takaki Y."/>
            <person name="Nagai Y."/>
            <person name="Toyoda A."/>
            <person name="Suzuki Y."/>
            <person name="Arimoto A."/>
            <person name="Ishii H."/>
            <person name="Satoh N."/>
            <person name="Nishiyama T."/>
            <person name="Hasebe M."/>
            <person name="Maruyama T."/>
            <person name="Minagawa J."/>
            <person name="Obokata J."/>
            <person name="Shigenobu S."/>
        </authorList>
    </citation>
    <scope>NUCLEOTIDE SEQUENCE [LARGE SCALE GENOMIC DNA]</scope>
</reference>
<evidence type="ECO:0000256" key="5">
    <source>
        <dbReference type="ARBA" id="ARBA00022679"/>
    </source>
</evidence>
<organism evidence="15 16">
    <name type="scientific">Plakobranchus ocellatus</name>
    <dbReference type="NCBI Taxonomy" id="259542"/>
    <lineage>
        <taxon>Eukaryota</taxon>
        <taxon>Metazoa</taxon>
        <taxon>Spiralia</taxon>
        <taxon>Lophotrochozoa</taxon>
        <taxon>Mollusca</taxon>
        <taxon>Gastropoda</taxon>
        <taxon>Heterobranchia</taxon>
        <taxon>Euthyneura</taxon>
        <taxon>Panpulmonata</taxon>
        <taxon>Sacoglossa</taxon>
        <taxon>Placobranchoidea</taxon>
        <taxon>Plakobranchidae</taxon>
        <taxon>Plakobranchus</taxon>
    </lineage>
</organism>
<comment type="catalytic activity">
    <reaction evidence="10">
        <text>L-threonyl-[protein] + ATP = O-phospho-L-threonyl-[protein] + ADP + H(+)</text>
        <dbReference type="Rhea" id="RHEA:46608"/>
        <dbReference type="Rhea" id="RHEA-COMP:11060"/>
        <dbReference type="Rhea" id="RHEA-COMP:11605"/>
        <dbReference type="ChEBI" id="CHEBI:15378"/>
        <dbReference type="ChEBI" id="CHEBI:30013"/>
        <dbReference type="ChEBI" id="CHEBI:30616"/>
        <dbReference type="ChEBI" id="CHEBI:61977"/>
        <dbReference type="ChEBI" id="CHEBI:456216"/>
        <dbReference type="EC" id="2.7.11.1"/>
    </reaction>
</comment>
<sequence>METTTGITSYVRDSATKDEHTHSSDSDCRTEPQRILEVQDGKNLSVTDGADENEKGLSTSSVQTMLPTAEDFEFIKPISKGAFGKVWLGCKKDKPHKVYAIKVMRKDDLVKKNLIAQVTAERDAQARSRSPFVVQLFYSIQTHQNILLVMEYMIGGDVKSLLIMYGFFPEEMACMYAAEVTLALEYLHKRGIVHRDLKPDNMLISGTGHIKLTDFGLSKISMDYGRSPQAGAFTPYVTKAANHHLDLRTPGQVLSLSSSLAFNSSGSHQTQAGYAGEEAEQNQPQAQHGSRQEESMTWSPTRCEQSHSPLPPEPCTPLDRAHQHSFVKPMLTPATNKTLQTSRLLANLGSTPPVKSLTPTLHDSLTWRSSSASDPLSRAACSLLQHSLLTKSGMRRSMSIASNHSDTAARSYERRNTIAVKSGQDQQGSGLNVSGLPPVDHREVPEMDMSDDPAGSVFGLSGDSNISCHGRSGNNLAVTEEPLSSNRHIMPKSHAEEQEDSTPLSHFTHSSGWKLFSAQKLRAHGSSLYSSGISPAQGVNQTSQRENEDRGTSGPYSSCDTAPYSGLGNLNEVDCLSGSEPLVRYTVDESNQKSSQTKRPSHVETSIVKDVKHSSDVFAQARPYGVNHNPTSHLSTSSPEKTRAVVSALDDSLGEIHHSRPYSIIGSTDLDLSSDFSSHFQKDKNLNSTRLSMDFGQSKVSFDFGPELKDLSHMSAMGRLPLHPLPEKSNIDKLKIQYGLVLPKGKAELLKRKMNDQLVAPGSGGDLFKRKLSKPGLRRVLSDTFDKCHLSDLKAARADSICKSKSQEFREPGERHDVVAVSTKTLYPRKRSCEDAMMEVVDMPEAKMQCKPNRPQTTGLTPDLRRLAMRNNVHSSRQESRVPPSSTLMCNLFRETKPDGFDAADFPKSQNLSDSSLIPINQRCESEVCEPSLIVPDSNFASAKQTGMTCEINDLVLSDIVKGIPERDRNFESLERSGKIDQVNERMDNVEGAKPTEHFTFDTPTEEQKSNESIVTNSLPLHRVHACTNLTVYVDGDIPSNTKCTAVQPSHPPSSEIQHHLDPPEQPVAIDKGSDLPNTKQVKFYMGSPSCGPSMHSSPAPGSDGPCQLPPLIFKKGVSTNDSLGQDGSFLNMSIEFEVHPPEAKNTLDNCRGIMPCGRGGAQRELTLEMDKGIKKSEANCDLSHPVLLQLPDSAARTRSRSSSSNGSCISEITAADNDRLSPGHIPHYKHLSSPPLTFSNRLPQQETLHDSAGVHSKNQALEPTQPAGLSENPTENSRKSLKQGRQQNQGDNETATKFHSCDGLNTAISVQKSCHSVGLMPSIAESSAVEEKQAEAECKQDVTALARSISMPVFPETPKLQSQPGVNIPLTFKTPMCTPAGSRAGQLQLSTPQQFTPGPRGSAIMMGTSFTTPLRTPKSVRRGPEPPAPAPGDSQQNEDRILGTPDYLAPEILLQKQHGFAVDWWALGVCLYEFLTGLPPFNDQSPEAVFKNILSRDITWPEDEEALSEEARAAVEALLTVDIDSRPAAKETKAMVFFSEIDWENLLETEPLFVPQPDDDMDTTYFKRKFG</sequence>
<evidence type="ECO:0000313" key="16">
    <source>
        <dbReference type="Proteomes" id="UP000735302"/>
    </source>
</evidence>
<feature type="compositionally biased region" description="Polar residues" evidence="12">
    <location>
        <begin position="423"/>
        <end position="432"/>
    </location>
</feature>
<dbReference type="FunFam" id="1.10.510.10:FF:000278">
    <property type="entry name" value="serine/threonine-protein kinase greatwall isoform X1"/>
    <property type="match status" value="1"/>
</dbReference>
<dbReference type="GO" id="GO:0005634">
    <property type="term" value="C:nucleus"/>
    <property type="evidence" value="ECO:0007669"/>
    <property type="project" value="TreeGrafter"/>
</dbReference>
<evidence type="ECO:0000256" key="4">
    <source>
        <dbReference type="ARBA" id="ARBA00022527"/>
    </source>
</evidence>
<evidence type="ECO:0000256" key="11">
    <source>
        <dbReference type="ARBA" id="ARBA00048679"/>
    </source>
</evidence>
<keyword evidence="6" id="KW-0547">Nucleotide-binding</keyword>
<dbReference type="GO" id="GO:0005524">
    <property type="term" value="F:ATP binding"/>
    <property type="evidence" value="ECO:0007669"/>
    <property type="project" value="UniProtKB-KW"/>
</dbReference>
<comment type="caution">
    <text evidence="15">The sequence shown here is derived from an EMBL/GenBank/DDBJ whole genome shotgun (WGS) entry which is preliminary data.</text>
</comment>
<evidence type="ECO:0000256" key="8">
    <source>
        <dbReference type="ARBA" id="ARBA00022840"/>
    </source>
</evidence>
<dbReference type="Gene3D" id="3.30.200.20">
    <property type="entry name" value="Phosphorylase Kinase, domain 1"/>
    <property type="match status" value="1"/>
</dbReference>
<accession>A0AAV4DHD1</accession>
<keyword evidence="7 15" id="KW-0418">Kinase</keyword>
<evidence type="ECO:0000256" key="12">
    <source>
        <dbReference type="SAM" id="MobiDB-lite"/>
    </source>
</evidence>